<gene>
    <name evidence="7" type="primary">amtB_1</name>
    <name evidence="7" type="ORF">NCTC10476_01156</name>
</gene>
<keyword evidence="4 5" id="KW-0472">Membrane</keyword>
<evidence type="ECO:0000256" key="1">
    <source>
        <dbReference type="ARBA" id="ARBA00004141"/>
    </source>
</evidence>
<comment type="subcellular location">
    <subcellularLocation>
        <location evidence="1">Membrane</location>
        <topology evidence="1">Multi-pass membrane protein</topology>
    </subcellularLocation>
</comment>
<evidence type="ECO:0000256" key="3">
    <source>
        <dbReference type="ARBA" id="ARBA00022989"/>
    </source>
</evidence>
<evidence type="ECO:0000259" key="6">
    <source>
        <dbReference type="Pfam" id="PF00909"/>
    </source>
</evidence>
<keyword evidence="3 5" id="KW-1133">Transmembrane helix</keyword>
<dbReference type="AlphaFoldDB" id="A0A380QP07"/>
<keyword evidence="8" id="KW-1185">Reference proteome</keyword>
<evidence type="ECO:0000313" key="7">
    <source>
        <dbReference type="EMBL" id="SUP99899.1"/>
    </source>
</evidence>
<sequence>MTMGHQVGVQLFSVGVCILWSAVVAFIAFKIADVIVGLRVPEEQEREGLDVNSHGENAYNQ</sequence>
<name>A0A380QP07_YERRU</name>
<dbReference type="Gene3D" id="1.10.3430.10">
    <property type="entry name" value="Ammonium transporter AmtB like domains"/>
    <property type="match status" value="1"/>
</dbReference>
<dbReference type="Proteomes" id="UP000255169">
    <property type="component" value="Unassembled WGS sequence"/>
</dbReference>
<evidence type="ECO:0000313" key="8">
    <source>
        <dbReference type="Proteomes" id="UP000255169"/>
    </source>
</evidence>
<evidence type="ECO:0000256" key="5">
    <source>
        <dbReference type="SAM" id="Phobius"/>
    </source>
</evidence>
<dbReference type="InterPro" id="IPR029020">
    <property type="entry name" value="Ammonium/urea_transptr"/>
</dbReference>
<feature type="transmembrane region" description="Helical" evidence="5">
    <location>
        <begin position="12"/>
        <end position="29"/>
    </location>
</feature>
<dbReference type="GO" id="GO:0008519">
    <property type="term" value="F:ammonium channel activity"/>
    <property type="evidence" value="ECO:0007669"/>
    <property type="project" value="InterPro"/>
</dbReference>
<dbReference type="EMBL" id="UHJG01000001">
    <property type="protein sequence ID" value="SUP99899.1"/>
    <property type="molecule type" value="Genomic_DNA"/>
</dbReference>
<dbReference type="Pfam" id="PF00909">
    <property type="entry name" value="Ammonium_transp"/>
    <property type="match status" value="1"/>
</dbReference>
<dbReference type="SUPFAM" id="SSF111352">
    <property type="entry name" value="Ammonium transporter"/>
    <property type="match status" value="1"/>
</dbReference>
<feature type="domain" description="Ammonium transporter AmtB-like" evidence="6">
    <location>
        <begin position="4"/>
        <end position="59"/>
    </location>
</feature>
<keyword evidence="2 5" id="KW-0812">Transmembrane</keyword>
<accession>A0A380QP07</accession>
<evidence type="ECO:0000256" key="4">
    <source>
        <dbReference type="ARBA" id="ARBA00023136"/>
    </source>
</evidence>
<organism evidence="7 8">
    <name type="scientific">Yersinia ruckeri</name>
    <dbReference type="NCBI Taxonomy" id="29486"/>
    <lineage>
        <taxon>Bacteria</taxon>
        <taxon>Pseudomonadati</taxon>
        <taxon>Pseudomonadota</taxon>
        <taxon>Gammaproteobacteria</taxon>
        <taxon>Enterobacterales</taxon>
        <taxon>Yersiniaceae</taxon>
        <taxon>Yersinia</taxon>
    </lineage>
</organism>
<reference evidence="7 8" key="1">
    <citation type="submission" date="2018-06" db="EMBL/GenBank/DDBJ databases">
        <authorList>
            <consortium name="Pathogen Informatics"/>
            <person name="Doyle S."/>
        </authorList>
    </citation>
    <scope>NUCLEOTIDE SEQUENCE [LARGE SCALE GENOMIC DNA]</scope>
    <source>
        <strain evidence="7 8">NCTC10476</strain>
    </source>
</reference>
<dbReference type="InterPro" id="IPR024041">
    <property type="entry name" value="NH4_transpt_AmtB-like_dom"/>
</dbReference>
<proteinExistence type="predicted"/>
<evidence type="ECO:0000256" key="2">
    <source>
        <dbReference type="ARBA" id="ARBA00022692"/>
    </source>
</evidence>
<protein>
    <submittedName>
        <fullName evidence="7">Ammonium transporter</fullName>
    </submittedName>
</protein>
<dbReference type="GO" id="GO:0016020">
    <property type="term" value="C:membrane"/>
    <property type="evidence" value="ECO:0007669"/>
    <property type="project" value="UniProtKB-SubCell"/>
</dbReference>